<dbReference type="InterPro" id="IPR008136">
    <property type="entry name" value="CinA_C"/>
</dbReference>
<dbReference type="EMBL" id="CP003538">
    <property type="protein sequence ID" value="AGH98034.1"/>
    <property type="molecule type" value="Genomic_DNA"/>
</dbReference>
<evidence type="ECO:0000313" key="3">
    <source>
        <dbReference type="Proteomes" id="UP000011932"/>
    </source>
</evidence>
<dbReference type="HOGENOM" id="CLU_030805_1_1_5"/>
<protein>
    <submittedName>
        <fullName evidence="2">Protein Implicated in DNA repair function with RecA and MutS</fullName>
    </submittedName>
</protein>
<feature type="domain" description="CinA C-terminal" evidence="1">
    <location>
        <begin position="4"/>
        <end position="155"/>
    </location>
</feature>
<dbReference type="STRING" id="349215.A11S_1221"/>
<evidence type="ECO:0000259" key="1">
    <source>
        <dbReference type="Pfam" id="PF02464"/>
    </source>
</evidence>
<gene>
    <name evidence="2" type="ORF">A11S_1221</name>
</gene>
<dbReference type="PATRIC" id="fig|349215.9.peg.1177"/>
<dbReference type="AlphaFoldDB" id="M4VXY6"/>
<dbReference type="SUPFAM" id="SSF142433">
    <property type="entry name" value="CinA-like"/>
    <property type="match status" value="1"/>
</dbReference>
<dbReference type="KEGG" id="man:A11S_1221"/>
<accession>M4VXY6</accession>
<dbReference type="Proteomes" id="UP000011932">
    <property type="component" value="Chromosome"/>
</dbReference>
<dbReference type="Pfam" id="PF02464">
    <property type="entry name" value="CinA"/>
    <property type="match status" value="1"/>
</dbReference>
<dbReference type="OrthoDB" id="9801454at2"/>
<evidence type="ECO:0000313" key="2">
    <source>
        <dbReference type="EMBL" id="AGH98034.1"/>
    </source>
</evidence>
<dbReference type="Gene3D" id="3.90.950.20">
    <property type="entry name" value="CinA-like"/>
    <property type="match status" value="1"/>
</dbReference>
<dbReference type="NCBIfam" id="TIGR00199">
    <property type="entry name" value="PncC_domain"/>
    <property type="match status" value="1"/>
</dbReference>
<reference evidence="2 3" key="1">
    <citation type="journal article" date="2013" name="ISME J.">
        <title>By their genes ye shall know them: genomic signatures of predatory bacteria.</title>
        <authorList>
            <person name="Pasternak Z."/>
            <person name="Pietrokovski S."/>
            <person name="Rotem O."/>
            <person name="Gophna U."/>
            <person name="Lurie-Weinberger M.N."/>
            <person name="Jurkevitch E."/>
        </authorList>
    </citation>
    <scope>NUCLEOTIDE SEQUENCE [LARGE SCALE GENOMIC DNA]</scope>
    <source>
        <strain evidence="2">EPB</strain>
    </source>
</reference>
<sequence>MLELLETVSAQLVQKKLMLATAESCTGGMIGAVMTDRPGSSAFYAGGFITYSNDLKTRLLDVPEPMLTQYGAVSAAVAQAMAQGVLAKTNADIAISVTGIAGPDGGSTDKPVGLVYIGYGLKGGPISVSKHNFDGDRGAVRRQTVEATLRHILKLVEVL</sequence>
<dbReference type="RefSeq" id="WP_015467572.1">
    <property type="nucleotide sequence ID" value="NC_020812.1"/>
</dbReference>
<dbReference type="InterPro" id="IPR036653">
    <property type="entry name" value="CinA-like_C"/>
</dbReference>
<name>M4VXY6_9BACT</name>
<proteinExistence type="predicted"/>
<organism evidence="2 3">
    <name type="scientific">Micavibrio aeruginosavorus EPB</name>
    <dbReference type="NCBI Taxonomy" id="349215"/>
    <lineage>
        <taxon>Bacteria</taxon>
        <taxon>Pseudomonadati</taxon>
        <taxon>Bdellovibrionota</taxon>
        <taxon>Bdellovibrionia</taxon>
        <taxon>Bdellovibrionales</taxon>
        <taxon>Pseudobdellovibrionaceae</taxon>
        <taxon>Micavibrio</taxon>
    </lineage>
</organism>